<evidence type="ECO:0000313" key="2">
    <source>
        <dbReference type="EMBL" id="CAJ0593258.1"/>
    </source>
</evidence>
<name>A0AA36GJV4_CYLNA</name>
<organism evidence="2 3">
    <name type="scientific">Cylicocyclus nassatus</name>
    <name type="common">Nematode worm</name>
    <dbReference type="NCBI Taxonomy" id="53992"/>
    <lineage>
        <taxon>Eukaryota</taxon>
        <taxon>Metazoa</taxon>
        <taxon>Ecdysozoa</taxon>
        <taxon>Nematoda</taxon>
        <taxon>Chromadorea</taxon>
        <taxon>Rhabditida</taxon>
        <taxon>Rhabditina</taxon>
        <taxon>Rhabditomorpha</taxon>
        <taxon>Strongyloidea</taxon>
        <taxon>Strongylidae</taxon>
        <taxon>Cylicocyclus</taxon>
    </lineage>
</organism>
<dbReference type="InterPro" id="IPR011333">
    <property type="entry name" value="SKP1/BTB/POZ_sf"/>
</dbReference>
<evidence type="ECO:0000313" key="3">
    <source>
        <dbReference type="Proteomes" id="UP001176961"/>
    </source>
</evidence>
<dbReference type="EMBL" id="CATQJL010000112">
    <property type="protein sequence ID" value="CAJ0593258.1"/>
    <property type="molecule type" value="Genomic_DNA"/>
</dbReference>
<dbReference type="SUPFAM" id="SSF54695">
    <property type="entry name" value="POZ domain"/>
    <property type="match status" value="1"/>
</dbReference>
<dbReference type="Gene3D" id="3.30.710.10">
    <property type="entry name" value="Potassium Channel Kv1.1, Chain A"/>
    <property type="match status" value="1"/>
</dbReference>
<sequence length="382" mass="42505">MLEYSVVLPMTDTDYAVVERSLCGFEWQIEVKDDKEHANIILSCNRGVEGSSWQCTAVVTVHIPGISKVVSTFHSKQRSTAIAVPRTELGNPIKITIGLQDVSGCRDVAMFEHDFTKPSELTNACITFENSDTRVYVIREYLLFNSRRFATLLERMVPPREYTPVSTSYRSPCSEFDVLSSQTTLNDPALCTEDVENANSTSPQEIDVTTLPSTVYQEDGIYLLRGVNAEDFITFLKAIHPPFAEVTDENVENLLSTAFRLGVEHIVWKCETFLRAEGARRSFDVFSRLVFAITYKMSALENDCLVALHSVNDVRIMLMDSRMESAPQELRILLLEILFQRLSSETCPASLKADTVSAASQTFSSSAASNGSEVASAEEVGN</sequence>
<accession>A0AA36GJV4</accession>
<evidence type="ECO:0000259" key="1">
    <source>
        <dbReference type="SMART" id="SM00225"/>
    </source>
</evidence>
<comment type="caution">
    <text evidence="2">The sequence shown here is derived from an EMBL/GenBank/DDBJ whole genome shotgun (WGS) entry which is preliminary data.</text>
</comment>
<reference evidence="2" key="1">
    <citation type="submission" date="2023-07" db="EMBL/GenBank/DDBJ databases">
        <authorList>
            <consortium name="CYATHOMIX"/>
        </authorList>
    </citation>
    <scope>NUCLEOTIDE SEQUENCE</scope>
    <source>
        <strain evidence="2">N/A</strain>
    </source>
</reference>
<feature type="domain" description="BTB" evidence="1">
    <location>
        <begin position="124"/>
        <end position="278"/>
    </location>
</feature>
<dbReference type="PANTHER" id="PTHR22744:SF17">
    <property type="entry name" value="BTB DOMAIN-CONTAINING PROTEIN"/>
    <property type="match status" value="1"/>
</dbReference>
<proteinExistence type="predicted"/>
<dbReference type="Pfam" id="PF00651">
    <property type="entry name" value="BTB"/>
    <property type="match status" value="1"/>
</dbReference>
<protein>
    <recommendedName>
        <fullName evidence="1">BTB domain-containing protein</fullName>
    </recommendedName>
</protein>
<dbReference type="Proteomes" id="UP001176961">
    <property type="component" value="Unassembled WGS sequence"/>
</dbReference>
<dbReference type="AlphaFoldDB" id="A0AA36GJV4"/>
<dbReference type="InterPro" id="IPR000210">
    <property type="entry name" value="BTB/POZ_dom"/>
</dbReference>
<dbReference type="SMART" id="SM00225">
    <property type="entry name" value="BTB"/>
    <property type="match status" value="1"/>
</dbReference>
<dbReference type="PANTHER" id="PTHR22744">
    <property type="entry name" value="HELIX LOOP HELIX PROTEIN 21-RELATED"/>
    <property type="match status" value="1"/>
</dbReference>
<gene>
    <name evidence="2" type="ORF">CYNAS_LOCUS5241</name>
</gene>
<keyword evidence="3" id="KW-1185">Reference proteome</keyword>